<accession>A0A7V0T6G2</accession>
<gene>
    <name evidence="3" type="ORF">ENN51_07275</name>
</gene>
<feature type="chain" id="PRO_5031077384" evidence="2">
    <location>
        <begin position="16"/>
        <end position="123"/>
    </location>
</feature>
<name>A0A7V0T6G2_UNCW3</name>
<organism evidence="3">
    <name type="scientific">candidate division WOR-3 bacterium</name>
    <dbReference type="NCBI Taxonomy" id="2052148"/>
    <lineage>
        <taxon>Bacteria</taxon>
        <taxon>Bacteria division WOR-3</taxon>
    </lineage>
</organism>
<dbReference type="Gene3D" id="2.40.160.130">
    <property type="entry name" value="Capsule assembly protein Wzi"/>
    <property type="match status" value="1"/>
</dbReference>
<dbReference type="AlphaFoldDB" id="A0A7V0T6G2"/>
<feature type="non-terminal residue" evidence="3">
    <location>
        <position position="123"/>
    </location>
</feature>
<keyword evidence="2" id="KW-0732">Signal</keyword>
<feature type="region of interest" description="Disordered" evidence="1">
    <location>
        <begin position="88"/>
        <end position="111"/>
    </location>
</feature>
<evidence type="ECO:0000313" key="3">
    <source>
        <dbReference type="EMBL" id="HDR00065.1"/>
    </source>
</evidence>
<dbReference type="Proteomes" id="UP000885672">
    <property type="component" value="Unassembled WGS sequence"/>
</dbReference>
<feature type="signal peptide" evidence="2">
    <location>
        <begin position="1"/>
        <end position="15"/>
    </location>
</feature>
<comment type="caution">
    <text evidence="3">The sequence shown here is derived from an EMBL/GenBank/DDBJ whole genome shotgun (WGS) entry which is preliminary data.</text>
</comment>
<evidence type="ECO:0000256" key="1">
    <source>
        <dbReference type="SAM" id="MobiDB-lite"/>
    </source>
</evidence>
<reference evidence="3" key="1">
    <citation type="journal article" date="2020" name="mSystems">
        <title>Genome- and Community-Level Interaction Insights into Carbon Utilization and Element Cycling Functions of Hydrothermarchaeota in Hydrothermal Sediment.</title>
        <authorList>
            <person name="Zhou Z."/>
            <person name="Liu Y."/>
            <person name="Xu W."/>
            <person name="Pan J."/>
            <person name="Luo Z.H."/>
            <person name="Li M."/>
        </authorList>
    </citation>
    <scope>NUCLEOTIDE SEQUENCE [LARGE SCALE GENOMIC DNA]</scope>
    <source>
        <strain evidence="3">SpSt-1182</strain>
    </source>
</reference>
<dbReference type="InterPro" id="IPR038636">
    <property type="entry name" value="Wzi_sf"/>
</dbReference>
<sequence>MRLFLFLALAGMLHAGIHHVPTDASVYEDLDLLRVAGLVRTMPSTSRPWTRAAIGRMVFEADSLARGKTLAPGLRAALARVVRDYPEQLASPGSGPRRPLLDLPVTPAGPDARFRADLFSRSG</sequence>
<evidence type="ECO:0000256" key="2">
    <source>
        <dbReference type="SAM" id="SignalP"/>
    </source>
</evidence>
<proteinExistence type="predicted"/>
<dbReference type="EMBL" id="DSBX01000272">
    <property type="protein sequence ID" value="HDR00065.1"/>
    <property type="molecule type" value="Genomic_DNA"/>
</dbReference>
<protein>
    <submittedName>
        <fullName evidence="3">Uncharacterized protein</fullName>
    </submittedName>
</protein>